<protein>
    <submittedName>
        <fullName evidence="6">TetR/AcrR family transcriptional regulator</fullName>
    </submittedName>
</protein>
<organism evidence="6 7">
    <name type="scientific">Kribbella albertanoniae</name>
    <dbReference type="NCBI Taxonomy" id="1266829"/>
    <lineage>
        <taxon>Bacteria</taxon>
        <taxon>Bacillati</taxon>
        <taxon>Actinomycetota</taxon>
        <taxon>Actinomycetes</taxon>
        <taxon>Propionibacteriales</taxon>
        <taxon>Kribbellaceae</taxon>
        <taxon>Kribbella</taxon>
    </lineage>
</organism>
<name>A0A4R4P672_9ACTN</name>
<reference evidence="6 7" key="1">
    <citation type="submission" date="2019-03" db="EMBL/GenBank/DDBJ databases">
        <title>Draft genome sequences of novel Actinobacteria.</title>
        <authorList>
            <person name="Sahin N."/>
            <person name="Ay H."/>
            <person name="Saygin H."/>
        </authorList>
    </citation>
    <scope>NUCLEOTIDE SEQUENCE [LARGE SCALE GENOMIC DNA]</scope>
    <source>
        <strain evidence="6 7">JCM 30547</strain>
    </source>
</reference>
<dbReference type="SUPFAM" id="SSF48498">
    <property type="entry name" value="Tetracyclin repressor-like, C-terminal domain"/>
    <property type="match status" value="1"/>
</dbReference>
<dbReference type="InterPro" id="IPR049445">
    <property type="entry name" value="TetR_SbtR-like_C"/>
</dbReference>
<evidence type="ECO:0000259" key="5">
    <source>
        <dbReference type="PROSITE" id="PS50977"/>
    </source>
</evidence>
<evidence type="ECO:0000256" key="2">
    <source>
        <dbReference type="ARBA" id="ARBA00023125"/>
    </source>
</evidence>
<dbReference type="RefSeq" id="WP_132414363.1">
    <property type="nucleotide sequence ID" value="NZ_SMKA01000269.1"/>
</dbReference>
<evidence type="ECO:0000256" key="4">
    <source>
        <dbReference type="PROSITE-ProRule" id="PRU00335"/>
    </source>
</evidence>
<comment type="caution">
    <text evidence="6">The sequence shown here is derived from an EMBL/GenBank/DDBJ whole genome shotgun (WGS) entry which is preliminary data.</text>
</comment>
<dbReference type="Gene3D" id="1.10.357.10">
    <property type="entry name" value="Tetracycline Repressor, domain 2"/>
    <property type="match status" value="1"/>
</dbReference>
<keyword evidence="2 4" id="KW-0238">DNA-binding</keyword>
<dbReference type="AlphaFoldDB" id="A0A4R4P672"/>
<proteinExistence type="predicted"/>
<dbReference type="OrthoDB" id="3382616at2"/>
<evidence type="ECO:0000313" key="7">
    <source>
        <dbReference type="Proteomes" id="UP000295075"/>
    </source>
</evidence>
<keyword evidence="3" id="KW-0804">Transcription</keyword>
<dbReference type="InterPro" id="IPR036271">
    <property type="entry name" value="Tet_transcr_reg_TetR-rel_C_sf"/>
</dbReference>
<dbReference type="InterPro" id="IPR009057">
    <property type="entry name" value="Homeodomain-like_sf"/>
</dbReference>
<dbReference type="PANTHER" id="PTHR30055:SF234">
    <property type="entry name" value="HTH-TYPE TRANSCRIPTIONAL REGULATOR BETI"/>
    <property type="match status" value="1"/>
</dbReference>
<dbReference type="Pfam" id="PF21597">
    <property type="entry name" value="TetR_C_43"/>
    <property type="match status" value="1"/>
</dbReference>
<feature type="domain" description="HTH tetR-type" evidence="5">
    <location>
        <begin position="14"/>
        <end position="73"/>
    </location>
</feature>
<keyword evidence="7" id="KW-1185">Reference proteome</keyword>
<dbReference type="PRINTS" id="PR00455">
    <property type="entry name" value="HTHTETR"/>
</dbReference>
<evidence type="ECO:0000256" key="3">
    <source>
        <dbReference type="ARBA" id="ARBA00023163"/>
    </source>
</evidence>
<feature type="DNA-binding region" description="H-T-H motif" evidence="4">
    <location>
        <begin position="36"/>
        <end position="55"/>
    </location>
</feature>
<dbReference type="PROSITE" id="PS50977">
    <property type="entry name" value="HTH_TETR_2"/>
    <property type="match status" value="1"/>
</dbReference>
<gene>
    <name evidence="6" type="ORF">E1261_36780</name>
</gene>
<dbReference type="InterPro" id="IPR050109">
    <property type="entry name" value="HTH-type_TetR-like_transc_reg"/>
</dbReference>
<evidence type="ECO:0000313" key="6">
    <source>
        <dbReference type="EMBL" id="TDC17595.1"/>
    </source>
</evidence>
<dbReference type="InterPro" id="IPR001647">
    <property type="entry name" value="HTH_TetR"/>
</dbReference>
<dbReference type="GO" id="GO:0000976">
    <property type="term" value="F:transcription cis-regulatory region binding"/>
    <property type="evidence" value="ECO:0007669"/>
    <property type="project" value="TreeGrafter"/>
</dbReference>
<sequence length="188" mass="20080">MTEPKAKPLRADAQRNRDQVLAAAARAFAKCGLEATLEGIAKDAGVGIGTLYRHFPTREALIEAAYRKELATVCEAAPELLDKLPPAEALRAWMDRFADYLHTKMGMADALRAIIAAGANPYDHSLELLVGAIEPLLAAGVASGELRSDISADDVLMSLSGVALAAGDRRDQAGRLLDLLLDGLRYRA</sequence>
<dbReference type="SUPFAM" id="SSF46689">
    <property type="entry name" value="Homeodomain-like"/>
    <property type="match status" value="1"/>
</dbReference>
<dbReference type="Proteomes" id="UP000295075">
    <property type="component" value="Unassembled WGS sequence"/>
</dbReference>
<accession>A0A4R4P672</accession>
<dbReference type="PANTHER" id="PTHR30055">
    <property type="entry name" value="HTH-TYPE TRANSCRIPTIONAL REGULATOR RUTR"/>
    <property type="match status" value="1"/>
</dbReference>
<dbReference type="GO" id="GO:0003700">
    <property type="term" value="F:DNA-binding transcription factor activity"/>
    <property type="evidence" value="ECO:0007669"/>
    <property type="project" value="TreeGrafter"/>
</dbReference>
<evidence type="ECO:0000256" key="1">
    <source>
        <dbReference type="ARBA" id="ARBA00023015"/>
    </source>
</evidence>
<dbReference type="Pfam" id="PF00440">
    <property type="entry name" value="TetR_N"/>
    <property type="match status" value="1"/>
</dbReference>
<dbReference type="EMBL" id="SMKA01000269">
    <property type="protein sequence ID" value="TDC17595.1"/>
    <property type="molecule type" value="Genomic_DNA"/>
</dbReference>
<keyword evidence="1" id="KW-0805">Transcription regulation</keyword>